<evidence type="ECO:0000256" key="8">
    <source>
        <dbReference type="ARBA" id="ARBA00023239"/>
    </source>
</evidence>
<keyword evidence="11" id="KW-0812">Transmembrane</keyword>
<dbReference type="GO" id="GO:0004609">
    <property type="term" value="F:phosphatidylserine decarboxylase activity"/>
    <property type="evidence" value="ECO:0007669"/>
    <property type="project" value="InterPro"/>
</dbReference>
<keyword evidence="10" id="KW-0670">Pyruvate</keyword>
<accession>A0A1Y1SGP5</accession>
<evidence type="ECO:0000313" key="13">
    <source>
        <dbReference type="Proteomes" id="UP000192342"/>
    </source>
</evidence>
<dbReference type="AlphaFoldDB" id="A0A1Y1SGP5"/>
<evidence type="ECO:0000256" key="6">
    <source>
        <dbReference type="ARBA" id="ARBA00023145"/>
    </source>
</evidence>
<keyword evidence="13" id="KW-1185">Reference proteome</keyword>
<evidence type="ECO:0000256" key="2">
    <source>
        <dbReference type="ARBA" id="ARBA00022516"/>
    </source>
</evidence>
<dbReference type="Proteomes" id="UP000192342">
    <property type="component" value="Unassembled WGS sequence"/>
</dbReference>
<evidence type="ECO:0000256" key="7">
    <source>
        <dbReference type="ARBA" id="ARBA00023209"/>
    </source>
</evidence>
<dbReference type="Pfam" id="PF02666">
    <property type="entry name" value="PS_Dcarbxylase"/>
    <property type="match status" value="1"/>
</dbReference>
<evidence type="ECO:0000256" key="11">
    <source>
        <dbReference type="SAM" id="Phobius"/>
    </source>
</evidence>
<dbReference type="EMBL" id="AQQV01000001">
    <property type="protein sequence ID" value="ORE88369.1"/>
    <property type="molecule type" value="Genomic_DNA"/>
</dbReference>
<keyword evidence="9" id="KW-1208">Phospholipid metabolism</keyword>
<dbReference type="GO" id="GO:0008654">
    <property type="term" value="P:phospholipid biosynthetic process"/>
    <property type="evidence" value="ECO:0007669"/>
    <property type="project" value="UniProtKB-KW"/>
</dbReference>
<keyword evidence="3" id="KW-0210">Decarboxylase</keyword>
<keyword evidence="8" id="KW-0456">Lyase</keyword>
<gene>
    <name evidence="12" type="ORF">ATO7_00800</name>
</gene>
<evidence type="ECO:0000256" key="4">
    <source>
        <dbReference type="ARBA" id="ARBA00023098"/>
    </source>
</evidence>
<sequence length="214" mass="23776">MKYSTFLHVAREAWVLLMPLALIGVLLSMSMTSAWPWVVAGGLCALVALLSRDTDRIVPPQALGLVVPVDGTIVHRRECHDPYLDRAAIRLSIRINRYGVYYLRAPCEGTLMEIKTPRGAHHAEQASWIRTDEFDDIVMVVSEGSLLGQRPCNAGFGQRVGQGRRCGMRRLARRLDLYVPVNSRIDVKLQQKVRAGSDVLATMVHNASNLDVSS</sequence>
<keyword evidence="2" id="KW-0444">Lipid biosynthesis</keyword>
<evidence type="ECO:0000256" key="9">
    <source>
        <dbReference type="ARBA" id="ARBA00023264"/>
    </source>
</evidence>
<feature type="transmembrane region" description="Helical" evidence="11">
    <location>
        <begin position="12"/>
        <end position="28"/>
    </location>
</feature>
<reference evidence="12 13" key="1">
    <citation type="submission" date="2013-04" db="EMBL/GenBank/DDBJ databases">
        <title>Oceanococcus atlanticus 22II-S10r2 Genome Sequencing.</title>
        <authorList>
            <person name="Lai Q."/>
            <person name="Li G."/>
            <person name="Shao Z."/>
        </authorList>
    </citation>
    <scope>NUCLEOTIDE SEQUENCE [LARGE SCALE GENOMIC DNA]</scope>
    <source>
        <strain evidence="12 13">22II-S10r2</strain>
    </source>
</reference>
<keyword evidence="4" id="KW-0443">Lipid metabolism</keyword>
<keyword evidence="1" id="KW-1003">Cell membrane</keyword>
<evidence type="ECO:0000256" key="10">
    <source>
        <dbReference type="ARBA" id="ARBA00023317"/>
    </source>
</evidence>
<dbReference type="InterPro" id="IPR033175">
    <property type="entry name" value="PSD-A"/>
</dbReference>
<keyword evidence="7" id="KW-0594">Phospholipid biosynthesis</keyword>
<proteinExistence type="predicted"/>
<keyword evidence="11" id="KW-1133">Transmembrane helix</keyword>
<organism evidence="12 13">
    <name type="scientific">Oceanococcus atlanticus</name>
    <dbReference type="NCBI Taxonomy" id="1317117"/>
    <lineage>
        <taxon>Bacteria</taxon>
        <taxon>Pseudomonadati</taxon>
        <taxon>Pseudomonadota</taxon>
        <taxon>Gammaproteobacteria</taxon>
        <taxon>Chromatiales</taxon>
        <taxon>Oceanococcaceae</taxon>
        <taxon>Oceanococcus</taxon>
    </lineage>
</organism>
<comment type="caution">
    <text evidence="12">The sequence shown here is derived from an EMBL/GenBank/DDBJ whole genome shotgun (WGS) entry which is preliminary data.</text>
</comment>
<keyword evidence="5 11" id="KW-0472">Membrane</keyword>
<dbReference type="PANTHER" id="PTHR35809:SF1">
    <property type="entry name" value="ARCHAETIDYLSERINE DECARBOXYLASE PROENZYME-RELATED"/>
    <property type="match status" value="1"/>
</dbReference>
<keyword evidence="6" id="KW-0865">Zymogen</keyword>
<protein>
    <submittedName>
        <fullName evidence="12">Phosphatidylserine decarboxylase</fullName>
    </submittedName>
</protein>
<dbReference type="InterPro" id="IPR003817">
    <property type="entry name" value="PS_Dcarbxylase"/>
</dbReference>
<dbReference type="PANTHER" id="PTHR35809">
    <property type="entry name" value="ARCHAETIDYLSERINE DECARBOXYLASE PROENZYME-RELATED"/>
    <property type="match status" value="1"/>
</dbReference>
<dbReference type="STRING" id="1317117.ATO7_00800"/>
<dbReference type="OrthoDB" id="5958899at2"/>
<evidence type="ECO:0000256" key="5">
    <source>
        <dbReference type="ARBA" id="ARBA00023136"/>
    </source>
</evidence>
<evidence type="ECO:0000313" key="12">
    <source>
        <dbReference type="EMBL" id="ORE88369.1"/>
    </source>
</evidence>
<evidence type="ECO:0000256" key="1">
    <source>
        <dbReference type="ARBA" id="ARBA00022475"/>
    </source>
</evidence>
<evidence type="ECO:0000256" key="3">
    <source>
        <dbReference type="ARBA" id="ARBA00022793"/>
    </source>
</evidence>
<dbReference type="RefSeq" id="WP_146680091.1">
    <property type="nucleotide sequence ID" value="NZ_AQQV01000001.1"/>
</dbReference>
<name>A0A1Y1SGP5_9GAMM</name>